<reference evidence="1 2" key="1">
    <citation type="submission" date="2022-04" db="EMBL/GenBank/DDBJ databases">
        <title>Identification of a novel bacterium isolated from mangrove sediments.</title>
        <authorList>
            <person name="Pan X."/>
        </authorList>
    </citation>
    <scope>NUCLEOTIDE SEQUENCE [LARGE SCALE GENOMIC DNA]</scope>
    <source>
        <strain evidence="1 2">B2638</strain>
    </source>
</reference>
<evidence type="ECO:0000313" key="2">
    <source>
        <dbReference type="Proteomes" id="UP001202281"/>
    </source>
</evidence>
<keyword evidence="2" id="KW-1185">Reference proteome</keyword>
<accession>A0ABT0BMI6</accession>
<evidence type="ECO:0000313" key="1">
    <source>
        <dbReference type="EMBL" id="MCJ2186249.1"/>
    </source>
</evidence>
<proteinExistence type="predicted"/>
<gene>
    <name evidence="1" type="ORF">MTR66_05390</name>
</gene>
<comment type="caution">
    <text evidence="1">The sequence shown here is derived from an EMBL/GenBank/DDBJ whole genome shotgun (WGS) entry which is preliminary data.</text>
</comment>
<organism evidence="1 2">
    <name type="scientific">Novosphingobium beihaiensis</name>
    <dbReference type="NCBI Taxonomy" id="2930389"/>
    <lineage>
        <taxon>Bacteria</taxon>
        <taxon>Pseudomonadati</taxon>
        <taxon>Pseudomonadota</taxon>
        <taxon>Alphaproteobacteria</taxon>
        <taxon>Sphingomonadales</taxon>
        <taxon>Sphingomonadaceae</taxon>
        <taxon>Novosphingobium</taxon>
    </lineage>
</organism>
<dbReference type="EMBL" id="JALHLG010000005">
    <property type="protein sequence ID" value="MCJ2186249.1"/>
    <property type="molecule type" value="Genomic_DNA"/>
</dbReference>
<protein>
    <submittedName>
        <fullName evidence="1">Uncharacterized protein</fullName>
    </submittedName>
</protein>
<dbReference type="Proteomes" id="UP001202281">
    <property type="component" value="Unassembled WGS sequence"/>
</dbReference>
<name>A0ABT0BMI6_9SPHN</name>
<sequence length="49" mass="5387">MLRKARLHVFSELAVGVVSEHEARRFEMAMQGADFPLQFAVGVDIAGKA</sequence>